<dbReference type="AlphaFoldDB" id="A0A154W2K9"/>
<evidence type="ECO:0000256" key="1">
    <source>
        <dbReference type="ARBA" id="ARBA00022679"/>
    </source>
</evidence>
<evidence type="ECO:0000259" key="3">
    <source>
        <dbReference type="PROSITE" id="PS51186"/>
    </source>
</evidence>
<keyword evidence="2" id="KW-0012">Acyltransferase</keyword>
<name>A0A154W2K9_9PROT</name>
<accession>A0A154W2K9</accession>
<evidence type="ECO:0000313" key="4">
    <source>
        <dbReference type="EMBL" id="KZD07677.1"/>
    </source>
</evidence>
<gene>
    <name evidence="4" type="ORF">AUP43_09885</name>
</gene>
<keyword evidence="5" id="KW-1185">Reference proteome</keyword>
<proteinExistence type="predicted"/>
<sequence>MSIAMVALHIRPARREDVDALVDLNRELLQFYGVQPPFPRVDMIRRLKAELFVEAPTVEVMLAFAGDEAVGMLAFAEIYAVAVCRRSLFIQDIFVSKTTRGLGVGQALMLELAHIAEQRNAFQIDWTADLWNEEARRFYETLAPVLKAEKMFYRLAGANLRQFLDGAKPPRRATVR</sequence>
<dbReference type="InterPro" id="IPR051016">
    <property type="entry name" value="Diverse_Substrate_AcTransf"/>
</dbReference>
<feature type="domain" description="N-acetyltransferase" evidence="3">
    <location>
        <begin position="8"/>
        <end position="176"/>
    </location>
</feature>
<reference evidence="4 5" key="1">
    <citation type="submission" date="2015-12" db="EMBL/GenBank/DDBJ databases">
        <title>Genome sequence of Oceanibaculum pacificum MCCC 1A02656.</title>
        <authorList>
            <person name="Lu L."/>
            <person name="Lai Q."/>
            <person name="Shao Z."/>
            <person name="Qian P."/>
        </authorList>
    </citation>
    <scope>NUCLEOTIDE SEQUENCE [LARGE SCALE GENOMIC DNA]</scope>
    <source>
        <strain evidence="4 5">MCCC 1A02656</strain>
    </source>
</reference>
<dbReference type="STRING" id="580166.AUP43_09885"/>
<dbReference type="InterPro" id="IPR016181">
    <property type="entry name" value="Acyl_CoA_acyltransferase"/>
</dbReference>
<evidence type="ECO:0000256" key="2">
    <source>
        <dbReference type="ARBA" id="ARBA00023315"/>
    </source>
</evidence>
<comment type="caution">
    <text evidence="4">The sequence shown here is derived from an EMBL/GenBank/DDBJ whole genome shotgun (WGS) entry which is preliminary data.</text>
</comment>
<evidence type="ECO:0000313" key="5">
    <source>
        <dbReference type="Proteomes" id="UP000076400"/>
    </source>
</evidence>
<dbReference type="PROSITE" id="PS51186">
    <property type="entry name" value="GNAT"/>
    <property type="match status" value="1"/>
</dbReference>
<protein>
    <recommendedName>
        <fullName evidence="3">N-acetyltransferase domain-containing protein</fullName>
    </recommendedName>
</protein>
<dbReference type="PANTHER" id="PTHR10545">
    <property type="entry name" value="DIAMINE N-ACETYLTRANSFERASE"/>
    <property type="match status" value="1"/>
</dbReference>
<dbReference type="CDD" id="cd04301">
    <property type="entry name" value="NAT_SF"/>
    <property type="match status" value="1"/>
</dbReference>
<dbReference type="Gene3D" id="3.40.630.30">
    <property type="match status" value="1"/>
</dbReference>
<organism evidence="4 5">
    <name type="scientific">Oceanibaculum pacificum</name>
    <dbReference type="NCBI Taxonomy" id="580166"/>
    <lineage>
        <taxon>Bacteria</taxon>
        <taxon>Pseudomonadati</taxon>
        <taxon>Pseudomonadota</taxon>
        <taxon>Alphaproteobacteria</taxon>
        <taxon>Rhodospirillales</taxon>
        <taxon>Oceanibaculaceae</taxon>
        <taxon>Oceanibaculum</taxon>
    </lineage>
</organism>
<dbReference type="InterPro" id="IPR000182">
    <property type="entry name" value="GNAT_dom"/>
</dbReference>
<dbReference type="PANTHER" id="PTHR10545:SF29">
    <property type="entry name" value="GH14572P-RELATED"/>
    <property type="match status" value="1"/>
</dbReference>
<dbReference type="EMBL" id="LPXN01000113">
    <property type="protein sequence ID" value="KZD07677.1"/>
    <property type="molecule type" value="Genomic_DNA"/>
</dbReference>
<keyword evidence="1" id="KW-0808">Transferase</keyword>
<dbReference type="SUPFAM" id="SSF55729">
    <property type="entry name" value="Acyl-CoA N-acyltransferases (Nat)"/>
    <property type="match status" value="1"/>
</dbReference>
<dbReference type="Proteomes" id="UP000076400">
    <property type="component" value="Unassembled WGS sequence"/>
</dbReference>
<dbReference type="Pfam" id="PF00583">
    <property type="entry name" value="Acetyltransf_1"/>
    <property type="match status" value="1"/>
</dbReference>
<dbReference type="GO" id="GO:0008080">
    <property type="term" value="F:N-acetyltransferase activity"/>
    <property type="evidence" value="ECO:0007669"/>
    <property type="project" value="TreeGrafter"/>
</dbReference>